<dbReference type="Proteomes" id="UP000789405">
    <property type="component" value="Unassembled WGS sequence"/>
</dbReference>
<keyword evidence="5" id="KW-1185">Reference proteome</keyword>
<evidence type="ECO:0000256" key="1">
    <source>
        <dbReference type="ARBA" id="ARBA00006336"/>
    </source>
</evidence>
<dbReference type="AlphaFoldDB" id="A0A9N9JF65"/>
<dbReference type="InterPro" id="IPR000868">
    <property type="entry name" value="Isochorismatase-like_dom"/>
</dbReference>
<keyword evidence="2" id="KW-0378">Hydrolase</keyword>
<dbReference type="Pfam" id="PF00857">
    <property type="entry name" value="Isochorismatase"/>
    <property type="match status" value="1"/>
</dbReference>
<dbReference type="CDD" id="cd00431">
    <property type="entry name" value="cysteine_hydrolases"/>
    <property type="match status" value="1"/>
</dbReference>
<evidence type="ECO:0000313" key="5">
    <source>
        <dbReference type="Proteomes" id="UP000789405"/>
    </source>
</evidence>
<dbReference type="Gene3D" id="3.40.50.850">
    <property type="entry name" value="Isochorismatase-like"/>
    <property type="match status" value="1"/>
</dbReference>
<evidence type="ECO:0000259" key="3">
    <source>
        <dbReference type="Pfam" id="PF00857"/>
    </source>
</evidence>
<dbReference type="PANTHER" id="PTHR43540">
    <property type="entry name" value="PEROXYUREIDOACRYLATE/UREIDOACRYLATE AMIDOHYDROLASE-RELATED"/>
    <property type="match status" value="1"/>
</dbReference>
<dbReference type="EMBL" id="CAJVPY010020587">
    <property type="protein sequence ID" value="CAG8776199.1"/>
    <property type="molecule type" value="Genomic_DNA"/>
</dbReference>
<organism evidence="4 5">
    <name type="scientific">Dentiscutata erythropus</name>
    <dbReference type="NCBI Taxonomy" id="1348616"/>
    <lineage>
        <taxon>Eukaryota</taxon>
        <taxon>Fungi</taxon>
        <taxon>Fungi incertae sedis</taxon>
        <taxon>Mucoromycota</taxon>
        <taxon>Glomeromycotina</taxon>
        <taxon>Glomeromycetes</taxon>
        <taxon>Diversisporales</taxon>
        <taxon>Gigasporaceae</taxon>
        <taxon>Dentiscutata</taxon>
    </lineage>
</organism>
<dbReference type="GO" id="GO:0016787">
    <property type="term" value="F:hydrolase activity"/>
    <property type="evidence" value="ECO:0007669"/>
    <property type="project" value="UniProtKB-KW"/>
</dbReference>
<gene>
    <name evidence="4" type="ORF">DERYTH_LOCUS19179</name>
</gene>
<sequence length="155" mass="17566">MSTSIPHDPKKAALLVIDMQWKGKDEMIMRRTEKYKILKELDSIIQRSSTSIGTLDFIIQSKTRYDAFYKTELNSFLTSLGIKTLIISGIKTNLCCETTAKRAFNENYDIVFLEDTTAVDTKEMHQATLLNIGYGWGIVTTVNNTAEWLSTLSVN</sequence>
<reference evidence="4" key="1">
    <citation type="submission" date="2021-06" db="EMBL/GenBank/DDBJ databases">
        <authorList>
            <person name="Kallberg Y."/>
            <person name="Tangrot J."/>
            <person name="Rosling A."/>
        </authorList>
    </citation>
    <scope>NUCLEOTIDE SEQUENCE</scope>
    <source>
        <strain evidence="4">MA453B</strain>
    </source>
</reference>
<name>A0A9N9JF65_9GLOM</name>
<dbReference type="InterPro" id="IPR036380">
    <property type="entry name" value="Isochorismatase-like_sf"/>
</dbReference>
<dbReference type="PANTHER" id="PTHR43540:SF6">
    <property type="entry name" value="ISOCHORISMATASE-LIKE DOMAIN-CONTAINING PROTEIN"/>
    <property type="match status" value="1"/>
</dbReference>
<dbReference type="OrthoDB" id="2304172at2759"/>
<protein>
    <submittedName>
        <fullName evidence="4">22237_t:CDS:1</fullName>
    </submittedName>
</protein>
<evidence type="ECO:0000313" key="4">
    <source>
        <dbReference type="EMBL" id="CAG8776199.1"/>
    </source>
</evidence>
<evidence type="ECO:0000256" key="2">
    <source>
        <dbReference type="ARBA" id="ARBA00022801"/>
    </source>
</evidence>
<dbReference type="InterPro" id="IPR050272">
    <property type="entry name" value="Isochorismatase-like_hydrls"/>
</dbReference>
<accession>A0A9N9JF65</accession>
<comment type="similarity">
    <text evidence="1">Belongs to the isochorismatase family.</text>
</comment>
<dbReference type="SUPFAM" id="SSF52499">
    <property type="entry name" value="Isochorismatase-like hydrolases"/>
    <property type="match status" value="1"/>
</dbReference>
<feature type="domain" description="Isochorismatase-like" evidence="3">
    <location>
        <begin position="57"/>
        <end position="142"/>
    </location>
</feature>
<comment type="caution">
    <text evidence="4">The sequence shown here is derived from an EMBL/GenBank/DDBJ whole genome shotgun (WGS) entry which is preliminary data.</text>
</comment>
<proteinExistence type="inferred from homology"/>